<organism evidence="2 3">
    <name type="scientific">Scleropages formosus</name>
    <name type="common">Asian bonytongue</name>
    <name type="synonym">Osteoglossum formosum</name>
    <dbReference type="NCBI Taxonomy" id="113540"/>
    <lineage>
        <taxon>Eukaryota</taxon>
        <taxon>Metazoa</taxon>
        <taxon>Chordata</taxon>
        <taxon>Craniata</taxon>
        <taxon>Vertebrata</taxon>
        <taxon>Euteleostomi</taxon>
        <taxon>Actinopterygii</taxon>
        <taxon>Neopterygii</taxon>
        <taxon>Teleostei</taxon>
        <taxon>Osteoglossocephala</taxon>
        <taxon>Osteoglossomorpha</taxon>
        <taxon>Osteoglossiformes</taxon>
        <taxon>Osteoglossidae</taxon>
        <taxon>Scleropages</taxon>
    </lineage>
</organism>
<evidence type="ECO:0000256" key="1">
    <source>
        <dbReference type="SAM" id="MobiDB-lite"/>
    </source>
</evidence>
<evidence type="ECO:0000313" key="3">
    <source>
        <dbReference type="Proteomes" id="UP000034805"/>
    </source>
</evidence>
<feature type="region of interest" description="Disordered" evidence="1">
    <location>
        <begin position="16"/>
        <end position="37"/>
    </location>
</feature>
<feature type="region of interest" description="Disordered" evidence="1">
    <location>
        <begin position="60"/>
        <end position="86"/>
    </location>
</feature>
<proteinExistence type="predicted"/>
<gene>
    <name evidence="2" type="ORF">Z043_115045</name>
</gene>
<dbReference type="EMBL" id="JARO02005639">
    <property type="protein sequence ID" value="KPP66454.1"/>
    <property type="molecule type" value="Genomic_DNA"/>
</dbReference>
<comment type="caution">
    <text evidence="2">The sequence shown here is derived from an EMBL/GenBank/DDBJ whole genome shotgun (WGS) entry which is preliminary data.</text>
</comment>
<feature type="non-terminal residue" evidence="2">
    <location>
        <position position="1"/>
    </location>
</feature>
<protein>
    <submittedName>
        <fullName evidence="2">Uncharacterized protein</fullName>
    </submittedName>
</protein>
<reference evidence="2 3" key="1">
    <citation type="submission" date="2015-08" db="EMBL/GenBank/DDBJ databases">
        <title>The genome of the Asian arowana (Scleropages formosus).</title>
        <authorList>
            <person name="Tan M.H."/>
            <person name="Gan H.M."/>
            <person name="Croft L.J."/>
            <person name="Austin C.M."/>
        </authorList>
    </citation>
    <scope>NUCLEOTIDE SEQUENCE [LARGE SCALE GENOMIC DNA]</scope>
    <source>
        <strain evidence="2">Aro1</strain>
    </source>
</reference>
<evidence type="ECO:0000313" key="2">
    <source>
        <dbReference type="EMBL" id="KPP66454.1"/>
    </source>
</evidence>
<dbReference type="Proteomes" id="UP000034805">
    <property type="component" value="Unassembled WGS sequence"/>
</dbReference>
<dbReference type="AlphaFoldDB" id="A0A0P7WXH9"/>
<name>A0A0P7WXH9_SCLFO</name>
<accession>A0A0P7WXH9</accession>
<sequence>VDGRRGLAPMALLEEVGAGLSSPDKATGSKYSGPKADDAVRSVGFLPPALLRFRSFAKKEMPDRMASRSKEHLNPGARDDDNCKNK</sequence>